<protein>
    <submittedName>
        <fullName evidence="2">Protein phosphatase 2C domain-containing protein</fullName>
    </submittedName>
</protein>
<dbReference type="Proteomes" id="UP000886780">
    <property type="component" value="Unassembled WGS sequence"/>
</dbReference>
<accession>A0A9D2AWU0</accession>
<dbReference type="EMBL" id="DXEU01000149">
    <property type="protein sequence ID" value="HIX52825.1"/>
    <property type="molecule type" value="Genomic_DNA"/>
</dbReference>
<dbReference type="Pfam" id="PF13672">
    <property type="entry name" value="PP2C_2"/>
    <property type="match status" value="1"/>
</dbReference>
<gene>
    <name evidence="2" type="ORF">IAA28_08465</name>
</gene>
<feature type="domain" description="PPM-type phosphatase" evidence="1">
    <location>
        <begin position="15"/>
        <end position="261"/>
    </location>
</feature>
<dbReference type="InterPro" id="IPR015655">
    <property type="entry name" value="PP2C"/>
</dbReference>
<dbReference type="PANTHER" id="PTHR47992">
    <property type="entry name" value="PROTEIN PHOSPHATASE"/>
    <property type="match status" value="1"/>
</dbReference>
<dbReference type="SMART" id="SM00331">
    <property type="entry name" value="PP2C_SIG"/>
    <property type="match status" value="1"/>
</dbReference>
<proteinExistence type="predicted"/>
<evidence type="ECO:0000259" key="1">
    <source>
        <dbReference type="PROSITE" id="PS51746"/>
    </source>
</evidence>
<dbReference type="SUPFAM" id="SSF81606">
    <property type="entry name" value="PP2C-like"/>
    <property type="match status" value="1"/>
</dbReference>
<reference evidence="2" key="2">
    <citation type="submission" date="2021-04" db="EMBL/GenBank/DDBJ databases">
        <authorList>
            <person name="Gilroy R."/>
        </authorList>
    </citation>
    <scope>NUCLEOTIDE SEQUENCE</scope>
    <source>
        <strain evidence="2">ChiGjej4B4-12881</strain>
    </source>
</reference>
<dbReference type="CDD" id="cd00143">
    <property type="entry name" value="PP2Cc"/>
    <property type="match status" value="1"/>
</dbReference>
<dbReference type="InterPro" id="IPR001932">
    <property type="entry name" value="PPM-type_phosphatase-like_dom"/>
</dbReference>
<dbReference type="PROSITE" id="PS51746">
    <property type="entry name" value="PPM_2"/>
    <property type="match status" value="1"/>
</dbReference>
<dbReference type="InterPro" id="IPR036457">
    <property type="entry name" value="PPM-type-like_dom_sf"/>
</dbReference>
<dbReference type="SMART" id="SM00332">
    <property type="entry name" value="PP2Cc"/>
    <property type="match status" value="1"/>
</dbReference>
<reference evidence="2" key="1">
    <citation type="journal article" date="2021" name="PeerJ">
        <title>Extensive microbial diversity within the chicken gut microbiome revealed by metagenomics and culture.</title>
        <authorList>
            <person name="Gilroy R."/>
            <person name="Ravi A."/>
            <person name="Getino M."/>
            <person name="Pursley I."/>
            <person name="Horton D.L."/>
            <person name="Alikhan N.F."/>
            <person name="Baker D."/>
            <person name="Gharbi K."/>
            <person name="Hall N."/>
            <person name="Watson M."/>
            <person name="Adriaenssens E.M."/>
            <person name="Foster-Nyarko E."/>
            <person name="Jarju S."/>
            <person name="Secka A."/>
            <person name="Antonio M."/>
            <person name="Oren A."/>
            <person name="Chaudhuri R.R."/>
            <person name="La Ragione R."/>
            <person name="Hildebrand F."/>
            <person name="Pallen M.J."/>
        </authorList>
    </citation>
    <scope>NUCLEOTIDE SEQUENCE</scope>
    <source>
        <strain evidence="2">ChiGjej4B4-12881</strain>
    </source>
</reference>
<evidence type="ECO:0000313" key="2">
    <source>
        <dbReference type="EMBL" id="HIX52825.1"/>
    </source>
</evidence>
<evidence type="ECO:0000313" key="3">
    <source>
        <dbReference type="Proteomes" id="UP000886780"/>
    </source>
</evidence>
<dbReference type="Gene3D" id="3.60.40.10">
    <property type="entry name" value="PPM-type phosphatase domain"/>
    <property type="match status" value="1"/>
</dbReference>
<dbReference type="GO" id="GO:0004722">
    <property type="term" value="F:protein serine/threonine phosphatase activity"/>
    <property type="evidence" value="ECO:0007669"/>
    <property type="project" value="InterPro"/>
</dbReference>
<dbReference type="AlphaFoldDB" id="A0A9D2AWU0"/>
<sequence>MNVVKDLKKDIPQWTIGVASIIGTREYQQDYVYCCSCDNGLLGVVCDGMGGLDGGELASSTAAEALGEAFAGRDIRLPVPEFLKEQAVRINDQVLALTGKNGKPLRAGTTMVAVVADGGKLYWLSIGDSRIYIIRGEEMSQVNREHNYRLTLQESLRSGLITQEQYEAEEKRGRADALISYLGISRLNLMDINRAPLEMMDGDMVLLCSDGLFKSLNDSQIKALVKDNDIDMDIAADRLCQMALSKRRGGQDNTSVLLLQYHKTE</sequence>
<name>A0A9D2AWU0_9FIRM</name>
<organism evidence="2 3">
    <name type="scientific">Candidatus Lachnoclostridium stercoripullorum</name>
    <dbReference type="NCBI Taxonomy" id="2838635"/>
    <lineage>
        <taxon>Bacteria</taxon>
        <taxon>Bacillati</taxon>
        <taxon>Bacillota</taxon>
        <taxon>Clostridia</taxon>
        <taxon>Lachnospirales</taxon>
        <taxon>Lachnospiraceae</taxon>
    </lineage>
</organism>
<comment type="caution">
    <text evidence="2">The sequence shown here is derived from an EMBL/GenBank/DDBJ whole genome shotgun (WGS) entry which is preliminary data.</text>
</comment>